<dbReference type="RefSeq" id="WP_042406583.1">
    <property type="nucleotide sequence ID" value="NZ_BAWO01000002.1"/>
</dbReference>
<feature type="transmembrane region" description="Helical" evidence="1">
    <location>
        <begin position="17"/>
        <end position="38"/>
    </location>
</feature>
<accession>A0A023DB41</accession>
<proteinExistence type="predicted"/>
<feature type="transmembrane region" description="Helical" evidence="1">
    <location>
        <begin position="44"/>
        <end position="69"/>
    </location>
</feature>
<keyword evidence="1" id="KW-0472">Membrane</keyword>
<organism evidence="2 3">
    <name type="scientific">Parageobacillus caldoxylosilyticus NBRC 107762</name>
    <dbReference type="NCBI Taxonomy" id="1220594"/>
    <lineage>
        <taxon>Bacteria</taxon>
        <taxon>Bacillati</taxon>
        <taxon>Bacillota</taxon>
        <taxon>Bacilli</taxon>
        <taxon>Bacillales</taxon>
        <taxon>Anoxybacillaceae</taxon>
        <taxon>Saccharococcus</taxon>
    </lineage>
</organism>
<keyword evidence="1" id="KW-1133">Transmembrane helix</keyword>
<dbReference type="EMBL" id="BAWO01000002">
    <property type="protein sequence ID" value="GAJ38327.1"/>
    <property type="molecule type" value="Genomic_DNA"/>
</dbReference>
<sequence>MSSWIGLLKKEWRISKMWIITTVGIVIAVNIVAYLLALKYDEPITMFVPSLIVTCLHAFYMLIFMALGLQTEAKRLHLWLHTPQPAFRLVSAKLLIAFGSLLVSLFVSALFTYIASLEIKERYFHEEMWNHELFIQSGVLAVLSIMLLSIHMAVWCLFYWVIYRICKQMFAKLSGLIVALIYFLLGWLFSLFMKTNVYEWLTGWGKIAMPGVMFKYNTTEEWIMIEKIETMSIGAVVFYGIMAVLVFCASIWLIDRKVEV</sequence>
<reference evidence="2 3" key="1">
    <citation type="submission" date="2014-04" db="EMBL/GenBank/DDBJ databases">
        <title>Whole genome shotgun sequence of Geobacillus caldoxylosilyticus NBRC 107762.</title>
        <authorList>
            <person name="Hosoyama A."/>
            <person name="Hosoyama Y."/>
            <person name="Katano-Makiyama Y."/>
            <person name="Tsuchikane K."/>
            <person name="Ohji S."/>
            <person name="Ichikawa N."/>
            <person name="Yamazoe A."/>
            <person name="Fujita N."/>
        </authorList>
    </citation>
    <scope>NUCLEOTIDE SEQUENCE [LARGE SCALE GENOMIC DNA]</scope>
    <source>
        <strain evidence="2 3">NBRC 107762</strain>
    </source>
</reference>
<evidence type="ECO:0000256" key="1">
    <source>
        <dbReference type="SAM" id="Phobius"/>
    </source>
</evidence>
<name>A0A023DB41_9BACL</name>
<dbReference type="Proteomes" id="UP000023561">
    <property type="component" value="Unassembled WGS sequence"/>
</dbReference>
<keyword evidence="1" id="KW-0812">Transmembrane</keyword>
<protein>
    <submittedName>
        <fullName evidence="2">Uncharacterized protein</fullName>
    </submittedName>
</protein>
<dbReference type="OrthoDB" id="1786466at2"/>
<evidence type="ECO:0000313" key="2">
    <source>
        <dbReference type="EMBL" id="GAJ38327.1"/>
    </source>
</evidence>
<feature type="transmembrane region" description="Helical" evidence="1">
    <location>
        <begin position="231"/>
        <end position="254"/>
    </location>
</feature>
<dbReference type="AlphaFoldDB" id="A0A023DB41"/>
<comment type="caution">
    <text evidence="2">The sequence shown here is derived from an EMBL/GenBank/DDBJ whole genome shotgun (WGS) entry which is preliminary data.</text>
</comment>
<gene>
    <name evidence="2" type="ORF">GCA01S_002_01150</name>
</gene>
<keyword evidence="3" id="KW-1185">Reference proteome</keyword>
<feature type="transmembrane region" description="Helical" evidence="1">
    <location>
        <begin position="134"/>
        <end position="161"/>
    </location>
</feature>
<evidence type="ECO:0000313" key="3">
    <source>
        <dbReference type="Proteomes" id="UP000023561"/>
    </source>
</evidence>
<feature type="transmembrane region" description="Helical" evidence="1">
    <location>
        <begin position="90"/>
        <end position="114"/>
    </location>
</feature>
<feature type="transmembrane region" description="Helical" evidence="1">
    <location>
        <begin position="173"/>
        <end position="193"/>
    </location>
</feature>